<dbReference type="SMART" id="SM00369">
    <property type="entry name" value="LRR_TYP"/>
    <property type="match status" value="12"/>
</dbReference>
<dbReference type="SMART" id="SM00220">
    <property type="entry name" value="S_TKc"/>
    <property type="match status" value="1"/>
</dbReference>
<dbReference type="GO" id="GO:0004672">
    <property type="term" value="F:protein kinase activity"/>
    <property type="evidence" value="ECO:0007669"/>
    <property type="project" value="InterPro"/>
</dbReference>
<dbReference type="Pfam" id="PF00560">
    <property type="entry name" value="LRR_1"/>
    <property type="match status" value="1"/>
</dbReference>
<dbReference type="PANTHER" id="PTHR48056">
    <property type="entry name" value="LRR RECEPTOR-LIKE SERINE/THREONINE-PROTEIN KINASE-RELATED"/>
    <property type="match status" value="1"/>
</dbReference>
<dbReference type="Pfam" id="PF07714">
    <property type="entry name" value="PK_Tyr_Ser-Thr"/>
    <property type="match status" value="2"/>
</dbReference>
<reference evidence="7" key="1">
    <citation type="submission" date="2009-08" db="EMBL/GenBank/DDBJ databases">
        <title>Annotation of Salpingoeca rosetta.</title>
        <authorList>
            <consortium name="The Broad Institute Genome Sequencing Platform"/>
            <person name="Russ C."/>
            <person name="Cuomo C."/>
            <person name="Burger G."/>
            <person name="Gray M.W."/>
            <person name="Holland P.W.H."/>
            <person name="King N."/>
            <person name="Lang F.B.F."/>
            <person name="Roger A.J."/>
            <person name="Ruiz-Trillo I."/>
            <person name="Young S.K."/>
            <person name="Zeng Q."/>
            <person name="Gargeya S."/>
            <person name="Alvarado L."/>
            <person name="Berlin A."/>
            <person name="Chapman S.B."/>
            <person name="Chen Z."/>
            <person name="Freedman E."/>
            <person name="Gellesch M."/>
            <person name="Goldberg J."/>
            <person name="Griggs A."/>
            <person name="Gujja S."/>
            <person name="Heilman E."/>
            <person name="Heiman D."/>
            <person name="Howarth C."/>
            <person name="Mehta T."/>
            <person name="Neiman D."/>
            <person name="Pearson M."/>
            <person name="Roberts A."/>
            <person name="Saif S."/>
            <person name="Shea T."/>
            <person name="Shenoy N."/>
            <person name="Sisk P."/>
            <person name="Stolte C."/>
            <person name="Sykes S."/>
            <person name="White J."/>
            <person name="Yandava C."/>
            <person name="Haas B."/>
            <person name="Nusbaum C."/>
            <person name="Birren B."/>
        </authorList>
    </citation>
    <scope>NUCLEOTIDE SEQUENCE [LARGE SCALE GENOMIC DNA]</scope>
    <source>
        <strain evidence="7">ATCC 50818</strain>
    </source>
</reference>
<protein>
    <submittedName>
        <fullName evidence="7">TKL protein kinase</fullName>
    </submittedName>
</protein>
<sequence length="1190" mass="130302">MLNPLSTLTRIDIANTSTVVFGLSPAPTDDEGEDIMSSLAFTNISAFTNNTAQRSSMYSDTYAARHLPFVLAGQIERISVTNTRVRQLHDTTFSNMTSLDRLVLHSNQLTTIPNATFAALGNLRVLDLAHNHIHSIDNTAFAPLTSLLFLNLSRNDVSTLHPNLFRGLSRLVHLDLGVSVVTSLPATLLADQIRLRWFTLTFTLITHLPPGLFSSTPNLQELYLRHNRLSHIPPNTFAALTRLSVLSLQDNALTQLSMDWFGGYAPHLRDLLVLENSITSLPPSLLQAMPVLENLSVQQNSITAVPPCLVQNHTLLRILDLSHNQIASLPPTAFEVTATAAAGPTTAPQQQQQMQMQQQQQQQLRGGGCAFLADLPNLQHLSIAHNRLTVFPRGVHLPSITSLRLNSNPITQMLDVTGLPTLRSLYFNNNAISALDIAPLLALSRLQRLEISPAPTVRDPHITSPAAALAAISAPLVQLDITNVDVRALLSALAAATPAAPPLQLKGLYLGWPGMDEASVPLPQLCKLLSPQVESVGLRNTGYSRIDLCRDNDIDVVFLQGNPRLESVTLYASAQQLNVSGCPELTSLAVPSVQIVDISRTQVPLTRALCHSLGSRVVVARSWYNMQVRAPTHTQTLLAQCLTFSNVELLDLSDNQWLSSPAVIEGSVRQVVAVSAQELNTNQFIRLRSRPSIPIMQLTNAPVVCQLKVTDLRTRLLGRPEVQEYNLAYFHSCACAVGYETRGRIGSASTTCVKKQLNPVPVVLGTVAGVLLLQAALYFMYRWYRTHRLLRAENELNVQLLSEKDAEVLALKAAWEIPFDELDLRRHIASGAYGDVWEAEWDTVHVAVKVMKDTALAFDEGTQREFEKEVDFLQRTRHPHLVRFFGAGKDDSARPFLVLEFVALGSLRDLLRTDLDAVVQQHRRGWGSGLRGGAAVVVPLAGSGESCVDDRDDGGDSAAASVWDLKLQWMQDVACGMAFIHSLAQFHRDLKGGNVLVSSHLRAKITDFGTITQHLGISPNHRLVAPARRSNNAAHSEDGDGGGNDGQVFSGGDLPYSAGAGVASVSMNLTAAVGTPLYMAPEALLGKKYNAKADVFSFGVLMWEVATQRDPDLILQEKGRGYCGPLLATLSSLLEEGKRLKFDEDEDVKQGDAVHPTPEWYRDLAYMCMAQEATRRPSFPVLETRLKGRK</sequence>
<dbReference type="OMA" id="IRCTHST"/>
<evidence type="ECO:0000259" key="6">
    <source>
        <dbReference type="PROSITE" id="PS50011"/>
    </source>
</evidence>
<dbReference type="InParanoid" id="F2UFB1"/>
<dbReference type="InterPro" id="IPR032675">
    <property type="entry name" value="LRR_dom_sf"/>
</dbReference>
<keyword evidence="3" id="KW-0547">Nucleotide-binding</keyword>
<evidence type="ECO:0000256" key="1">
    <source>
        <dbReference type="ARBA" id="ARBA00022614"/>
    </source>
</evidence>
<dbReference type="eggNOG" id="KOG0192">
    <property type="taxonomic scope" value="Eukaryota"/>
</dbReference>
<keyword evidence="4" id="KW-0067">ATP-binding</keyword>
<dbReference type="OrthoDB" id="676979at2759"/>
<dbReference type="InterPro" id="IPR011009">
    <property type="entry name" value="Kinase-like_dom_sf"/>
</dbReference>
<keyword evidence="8" id="KW-1185">Reference proteome</keyword>
<accession>F2UFB1</accession>
<dbReference type="EMBL" id="GL832971">
    <property type="protein sequence ID" value="EGD75311.1"/>
    <property type="molecule type" value="Genomic_DNA"/>
</dbReference>
<evidence type="ECO:0000256" key="2">
    <source>
        <dbReference type="ARBA" id="ARBA00022737"/>
    </source>
</evidence>
<dbReference type="Proteomes" id="UP000007799">
    <property type="component" value="Unassembled WGS sequence"/>
</dbReference>
<dbReference type="InterPro" id="IPR001611">
    <property type="entry name" value="Leu-rich_rpt"/>
</dbReference>
<dbReference type="InterPro" id="IPR003591">
    <property type="entry name" value="Leu-rich_rpt_typical-subtyp"/>
</dbReference>
<proteinExistence type="predicted"/>
<dbReference type="SUPFAM" id="SSF56112">
    <property type="entry name" value="Protein kinase-like (PK-like)"/>
    <property type="match status" value="1"/>
</dbReference>
<dbReference type="Gene3D" id="1.10.510.10">
    <property type="entry name" value="Transferase(Phosphotransferase) domain 1"/>
    <property type="match status" value="1"/>
</dbReference>
<dbReference type="RefSeq" id="XP_004992364.1">
    <property type="nucleotide sequence ID" value="XM_004992307.1"/>
</dbReference>
<dbReference type="STRING" id="946362.F2UFB1"/>
<dbReference type="InterPro" id="IPR001245">
    <property type="entry name" value="Ser-Thr/Tyr_kinase_cat_dom"/>
</dbReference>
<dbReference type="AlphaFoldDB" id="F2UFB1"/>
<dbReference type="SUPFAM" id="SSF52058">
    <property type="entry name" value="L domain-like"/>
    <property type="match status" value="2"/>
</dbReference>
<dbReference type="PROSITE" id="PS51450">
    <property type="entry name" value="LRR"/>
    <property type="match status" value="4"/>
</dbReference>
<dbReference type="PANTHER" id="PTHR48056:SF81">
    <property type="entry name" value="RECEPTOR PROTEIN-TYROSINE KINASE CEPR1"/>
    <property type="match status" value="1"/>
</dbReference>
<evidence type="ECO:0000313" key="7">
    <source>
        <dbReference type="EMBL" id="EGD75311.1"/>
    </source>
</evidence>
<dbReference type="InterPro" id="IPR000719">
    <property type="entry name" value="Prot_kinase_dom"/>
</dbReference>
<name>F2UFB1_SALR5</name>
<keyword evidence="2" id="KW-0677">Repeat</keyword>
<dbReference type="SMART" id="SM00365">
    <property type="entry name" value="LRR_SD22"/>
    <property type="match status" value="5"/>
</dbReference>
<dbReference type="GeneID" id="16072925"/>
<dbReference type="Gene3D" id="3.80.10.10">
    <property type="entry name" value="Ribonuclease Inhibitor"/>
    <property type="match status" value="2"/>
</dbReference>
<dbReference type="PROSITE" id="PS50011">
    <property type="entry name" value="PROTEIN_KINASE_DOM"/>
    <property type="match status" value="1"/>
</dbReference>
<dbReference type="eggNOG" id="KOG0619">
    <property type="taxonomic scope" value="Eukaryota"/>
</dbReference>
<dbReference type="KEGG" id="sre:PTSG_06961"/>
<evidence type="ECO:0000256" key="4">
    <source>
        <dbReference type="ARBA" id="ARBA00022840"/>
    </source>
</evidence>
<keyword evidence="7" id="KW-0808">Transferase</keyword>
<keyword evidence="7" id="KW-0418">Kinase</keyword>
<organism evidence="8">
    <name type="scientific">Salpingoeca rosetta (strain ATCC 50818 / BSB-021)</name>
    <dbReference type="NCBI Taxonomy" id="946362"/>
    <lineage>
        <taxon>Eukaryota</taxon>
        <taxon>Choanoflagellata</taxon>
        <taxon>Craspedida</taxon>
        <taxon>Salpingoecidae</taxon>
        <taxon>Salpingoeca</taxon>
    </lineage>
</organism>
<evidence type="ECO:0000256" key="5">
    <source>
        <dbReference type="SAM" id="MobiDB-lite"/>
    </source>
</evidence>
<dbReference type="InterPro" id="IPR050647">
    <property type="entry name" value="Plant_LRR-RLKs"/>
</dbReference>
<dbReference type="Pfam" id="PF13855">
    <property type="entry name" value="LRR_8"/>
    <property type="match status" value="2"/>
</dbReference>
<feature type="region of interest" description="Disordered" evidence="5">
    <location>
        <begin position="1027"/>
        <end position="1048"/>
    </location>
</feature>
<gene>
    <name evidence="7" type="ORF">PTSG_06961</name>
</gene>
<keyword evidence="1" id="KW-0433">Leucine-rich repeat</keyword>
<dbReference type="GO" id="GO:0005524">
    <property type="term" value="F:ATP binding"/>
    <property type="evidence" value="ECO:0007669"/>
    <property type="project" value="UniProtKB-KW"/>
</dbReference>
<evidence type="ECO:0000313" key="8">
    <source>
        <dbReference type="Proteomes" id="UP000007799"/>
    </source>
</evidence>
<dbReference type="Gene3D" id="3.30.200.20">
    <property type="entry name" value="Phosphorylase Kinase, domain 1"/>
    <property type="match status" value="1"/>
</dbReference>
<feature type="domain" description="Protein kinase" evidence="6">
    <location>
        <begin position="822"/>
        <end position="1190"/>
    </location>
</feature>
<evidence type="ECO:0000256" key="3">
    <source>
        <dbReference type="ARBA" id="ARBA00022741"/>
    </source>
</evidence>